<dbReference type="SUPFAM" id="SSF52540">
    <property type="entry name" value="P-loop containing nucleoside triphosphate hydrolases"/>
    <property type="match status" value="1"/>
</dbReference>
<evidence type="ECO:0008006" key="4">
    <source>
        <dbReference type="Google" id="ProtNLM"/>
    </source>
</evidence>
<dbReference type="PANTHER" id="PTHR10605:SF56">
    <property type="entry name" value="BIFUNCTIONAL HEPARAN SULFATE N-DEACETYLASE_N-SULFOTRANSFERASE"/>
    <property type="match status" value="1"/>
</dbReference>
<protein>
    <recommendedName>
        <fullName evidence="4">Sulfotransferase</fullName>
    </recommendedName>
</protein>
<dbReference type="Gene3D" id="3.40.50.300">
    <property type="entry name" value="P-loop containing nucleotide triphosphate hydrolases"/>
    <property type="match status" value="1"/>
</dbReference>
<dbReference type="EMBL" id="LVWA01000005">
    <property type="protein sequence ID" value="OKL39884.1"/>
    <property type="molecule type" value="Genomic_DNA"/>
</dbReference>
<sequence>MSQKVNLFLVGAMKAGTTSLTKLLDMHQQIFVCPIKEPNFFITDLPKSLDDTSGTFNLRNFIDTLQPESKKHYAHVKDFHDYEALFKFHNHEMYLADCSTAYLHSKEAAEAIKKYNPDAKIIILIRDPVKRAFSHYKMDLGIGRTDKSFLEEWGAIDRKKGEWNYYSMSLYADAIAYYQRLFGADQVLVETLENMNARPEPFKLRLGQFLSLDFENIEINKENESVNPRFPLLNNIMHRMGTKRAFRKILSEETIMLGKSFFYTNRRETLDTATYQEIKECFCLDIERTEKLIGFKLNYN</sequence>
<dbReference type="PANTHER" id="PTHR10605">
    <property type="entry name" value="HEPARAN SULFATE SULFOTRANSFERASE"/>
    <property type="match status" value="1"/>
</dbReference>
<proteinExistence type="predicted"/>
<dbReference type="Proteomes" id="UP000186551">
    <property type="component" value="Unassembled WGS sequence"/>
</dbReference>
<dbReference type="InterPro" id="IPR037359">
    <property type="entry name" value="NST/OST"/>
</dbReference>
<keyword evidence="3" id="KW-1185">Reference proteome</keyword>
<dbReference type="Pfam" id="PF13469">
    <property type="entry name" value="Sulfotransfer_3"/>
    <property type="match status" value="1"/>
</dbReference>
<comment type="caution">
    <text evidence="2">The sequence shown here is derived from an EMBL/GenBank/DDBJ whole genome shotgun (WGS) entry which is preliminary data.</text>
</comment>
<reference evidence="2 3" key="1">
    <citation type="submission" date="2016-03" db="EMBL/GenBank/DDBJ databases">
        <title>Genome sequence of Pontibacter sp. nov., of the family cytophagaceae, isolated from marine sediment of the Yellow Sea, China.</title>
        <authorList>
            <person name="Zhang G."/>
            <person name="Zhang R."/>
        </authorList>
    </citation>
    <scope>NUCLEOTIDE SEQUENCE [LARGE SCALE GENOMIC DNA]</scope>
    <source>
        <strain evidence="2 3">S10-8</strain>
    </source>
</reference>
<accession>A0A1Q5PCG6</accession>
<evidence type="ECO:0000313" key="3">
    <source>
        <dbReference type="Proteomes" id="UP000186551"/>
    </source>
</evidence>
<dbReference type="GO" id="GO:0008146">
    <property type="term" value="F:sulfotransferase activity"/>
    <property type="evidence" value="ECO:0007669"/>
    <property type="project" value="InterPro"/>
</dbReference>
<gene>
    <name evidence="2" type="ORF">A3841_16030</name>
</gene>
<evidence type="ECO:0000256" key="1">
    <source>
        <dbReference type="ARBA" id="ARBA00022679"/>
    </source>
</evidence>
<dbReference type="AlphaFoldDB" id="A0A1Q5PCG6"/>
<keyword evidence="1" id="KW-0808">Transferase</keyword>
<dbReference type="RefSeq" id="WP_073851989.1">
    <property type="nucleotide sequence ID" value="NZ_LVWA01000005.1"/>
</dbReference>
<evidence type="ECO:0000313" key="2">
    <source>
        <dbReference type="EMBL" id="OKL39884.1"/>
    </source>
</evidence>
<dbReference type="OrthoDB" id="981508at2"/>
<dbReference type="STRING" id="1797110.A3841_16030"/>
<dbReference type="InterPro" id="IPR027417">
    <property type="entry name" value="P-loop_NTPase"/>
</dbReference>
<name>A0A1Q5PCG6_9BACT</name>
<organism evidence="2 3">
    <name type="scientific">Pontibacter flavimaris</name>
    <dbReference type="NCBI Taxonomy" id="1797110"/>
    <lineage>
        <taxon>Bacteria</taxon>
        <taxon>Pseudomonadati</taxon>
        <taxon>Bacteroidota</taxon>
        <taxon>Cytophagia</taxon>
        <taxon>Cytophagales</taxon>
        <taxon>Hymenobacteraceae</taxon>
        <taxon>Pontibacter</taxon>
    </lineage>
</organism>